<evidence type="ECO:0000313" key="2">
    <source>
        <dbReference type="Proteomes" id="UP000186246"/>
    </source>
</evidence>
<dbReference type="InterPro" id="IPR025347">
    <property type="entry name" value="DUF4251"/>
</dbReference>
<sequence length="191" mass="22036">MYNANSILYKIMKKYIVLVLIFGFILNFQNLNAQKLSQTETDALVYSDEFIFHAERANPTNYDVINIASSMPSASATRMFQLQGQGYGFSINKNELEVVLPYFGRVFNPSYGNSDGNSYRFTSKDFTIEKTQKKKGKWIYRIQPKDVKNVSDIYIEIFKNGTAFTSIKSNDRQPISYDGYISKKETKKEKL</sequence>
<proteinExistence type="predicted"/>
<reference evidence="2" key="1">
    <citation type="submission" date="2017-01" db="EMBL/GenBank/DDBJ databases">
        <authorList>
            <person name="Varghese N."/>
            <person name="Submissions S."/>
        </authorList>
    </citation>
    <scope>NUCLEOTIDE SEQUENCE [LARGE SCALE GENOMIC DNA]</scope>
    <source>
        <strain evidence="2">DSM 21068</strain>
    </source>
</reference>
<dbReference type="Gene3D" id="2.40.128.410">
    <property type="match status" value="1"/>
</dbReference>
<name>A0A1N7K532_9FLAO</name>
<dbReference type="STRING" id="551459.SAMN05421796_101325"/>
<protein>
    <recommendedName>
        <fullName evidence="3">DUF4251 domain-containing protein</fullName>
    </recommendedName>
</protein>
<dbReference type="EMBL" id="FTOJ01000001">
    <property type="protein sequence ID" value="SIS56660.1"/>
    <property type="molecule type" value="Genomic_DNA"/>
</dbReference>
<evidence type="ECO:0008006" key="3">
    <source>
        <dbReference type="Google" id="ProtNLM"/>
    </source>
</evidence>
<gene>
    <name evidence="1" type="ORF">SAMN05421796_101325</name>
</gene>
<dbReference type="Proteomes" id="UP000186246">
    <property type="component" value="Unassembled WGS sequence"/>
</dbReference>
<dbReference type="AlphaFoldDB" id="A0A1N7K532"/>
<evidence type="ECO:0000313" key="1">
    <source>
        <dbReference type="EMBL" id="SIS56660.1"/>
    </source>
</evidence>
<accession>A0A1N7K532</accession>
<organism evidence="1 2">
    <name type="scientific">Chryseobacterium piscicola</name>
    <dbReference type="NCBI Taxonomy" id="551459"/>
    <lineage>
        <taxon>Bacteria</taxon>
        <taxon>Pseudomonadati</taxon>
        <taxon>Bacteroidota</taxon>
        <taxon>Flavobacteriia</taxon>
        <taxon>Flavobacteriales</taxon>
        <taxon>Weeksellaceae</taxon>
        <taxon>Chryseobacterium group</taxon>
        <taxon>Chryseobacterium</taxon>
    </lineage>
</organism>
<dbReference type="Pfam" id="PF14059">
    <property type="entry name" value="DUF4251"/>
    <property type="match status" value="1"/>
</dbReference>